<dbReference type="InterPro" id="IPR013762">
    <property type="entry name" value="Integrase-like_cat_sf"/>
</dbReference>
<dbReference type="EMBL" id="JBEPEK010000064">
    <property type="protein sequence ID" value="MER7180159.1"/>
    <property type="molecule type" value="Genomic_DNA"/>
</dbReference>
<accession>A0ABV1WTR7</accession>
<reference evidence="3 4" key="1">
    <citation type="submission" date="2024-06" db="EMBL/GenBank/DDBJ databases">
        <title>The Natural Products Discovery Center: Release of the First 8490 Sequenced Strains for Exploring Actinobacteria Biosynthetic Diversity.</title>
        <authorList>
            <person name="Kalkreuter E."/>
            <person name="Kautsar S.A."/>
            <person name="Yang D."/>
            <person name="Bader C.D."/>
            <person name="Teijaro C.N."/>
            <person name="Fluegel L."/>
            <person name="Davis C.M."/>
            <person name="Simpson J.R."/>
            <person name="Lauterbach L."/>
            <person name="Steele A.D."/>
            <person name="Gui C."/>
            <person name="Meng S."/>
            <person name="Li G."/>
            <person name="Viehrig K."/>
            <person name="Ye F."/>
            <person name="Su P."/>
            <person name="Kiefer A.F."/>
            <person name="Nichols A."/>
            <person name="Cepeda A.J."/>
            <person name="Yan W."/>
            <person name="Fan B."/>
            <person name="Jiang Y."/>
            <person name="Adhikari A."/>
            <person name="Zheng C.-J."/>
            <person name="Schuster L."/>
            <person name="Cowan T.M."/>
            <person name="Smanski M.J."/>
            <person name="Chevrette M.G."/>
            <person name="De Carvalho L.P.S."/>
            <person name="Shen B."/>
        </authorList>
    </citation>
    <scope>NUCLEOTIDE SEQUENCE [LARGE SCALE GENOMIC DNA]</scope>
    <source>
        <strain evidence="3 4">NPDC000234</strain>
    </source>
</reference>
<evidence type="ECO:0000256" key="2">
    <source>
        <dbReference type="SAM" id="MobiDB-lite"/>
    </source>
</evidence>
<feature type="compositionally biased region" description="Basic residues" evidence="2">
    <location>
        <begin position="115"/>
        <end position="129"/>
    </location>
</feature>
<evidence type="ECO:0000313" key="3">
    <source>
        <dbReference type="EMBL" id="MER7180159.1"/>
    </source>
</evidence>
<comment type="caution">
    <text evidence="3">The sequence shown here is derived from an EMBL/GenBank/DDBJ whole genome shotgun (WGS) entry which is preliminary data.</text>
</comment>
<evidence type="ECO:0000256" key="1">
    <source>
        <dbReference type="ARBA" id="ARBA00023172"/>
    </source>
</evidence>
<evidence type="ECO:0000313" key="4">
    <source>
        <dbReference type="Proteomes" id="UP001474181"/>
    </source>
</evidence>
<keyword evidence="1" id="KW-0233">DNA recombination</keyword>
<organism evidence="3 4">
    <name type="scientific">Streptomyces hyaluromycini</name>
    <dbReference type="NCBI Taxonomy" id="1377993"/>
    <lineage>
        <taxon>Bacteria</taxon>
        <taxon>Bacillati</taxon>
        <taxon>Actinomycetota</taxon>
        <taxon>Actinomycetes</taxon>
        <taxon>Kitasatosporales</taxon>
        <taxon>Streptomycetaceae</taxon>
        <taxon>Streptomyces</taxon>
    </lineage>
</organism>
<dbReference type="InterPro" id="IPR011010">
    <property type="entry name" value="DNA_brk_join_enz"/>
</dbReference>
<name>A0ABV1WTR7_9ACTN</name>
<evidence type="ECO:0008006" key="5">
    <source>
        <dbReference type="Google" id="ProtNLM"/>
    </source>
</evidence>
<protein>
    <recommendedName>
        <fullName evidence="5">Tyr recombinase domain-containing protein</fullName>
    </recommendedName>
</protein>
<dbReference type="Proteomes" id="UP001474181">
    <property type="component" value="Unassembled WGS sequence"/>
</dbReference>
<dbReference type="SUPFAM" id="SSF56349">
    <property type="entry name" value="DNA breaking-rejoining enzymes"/>
    <property type="match status" value="1"/>
</dbReference>
<dbReference type="RefSeq" id="WP_350779981.1">
    <property type="nucleotide sequence ID" value="NZ_JBEPEK010000064.1"/>
</dbReference>
<sequence length="152" mass="17029">MRRSRLFGVEVNTKSGIKEYPKSSKSRREVPLPPHVLEALERHTHRFGRDTVVFTTITKGRSGRLLADSNWRRQTWWPAVEAAYHFGDDGEVQLVPHYPPHSIRLAGGQEESSGHRSRTATGRRRHRSSPAHAIPPAWPADPAECTRGPGAG</sequence>
<dbReference type="Gene3D" id="1.10.443.10">
    <property type="entry name" value="Intergrase catalytic core"/>
    <property type="match status" value="1"/>
</dbReference>
<gene>
    <name evidence="3" type="ORF">ABT404_11865</name>
</gene>
<proteinExistence type="predicted"/>
<feature type="region of interest" description="Disordered" evidence="2">
    <location>
        <begin position="101"/>
        <end position="152"/>
    </location>
</feature>
<keyword evidence="4" id="KW-1185">Reference proteome</keyword>